<feature type="transmembrane region" description="Helical" evidence="2">
    <location>
        <begin position="173"/>
        <end position="194"/>
    </location>
</feature>
<evidence type="ECO:0000256" key="1">
    <source>
        <dbReference type="SAM" id="MobiDB-lite"/>
    </source>
</evidence>
<sequence>MPRAQRATMNPLHALIPLFPLLALVQGLKVLQPTPGQVINARDSLLVRWDYNSSTDPPAAALQVSQKNKRNRRQGKGLSAYVQFWNTDWQQVSSPTLFAALSYFTVTSELPTSTTTERSETGTSASLSTEASRITVTVTAKPAPTAPEPTGPPVSTERTGQENGGGLSTGAKAGIGVGVAVGSIVVIAAAGFLWW</sequence>
<feature type="signal peptide" evidence="3">
    <location>
        <begin position="1"/>
        <end position="27"/>
    </location>
</feature>
<feature type="compositionally biased region" description="Low complexity" evidence="1">
    <location>
        <begin position="111"/>
        <end position="126"/>
    </location>
</feature>
<feature type="region of interest" description="Disordered" evidence="1">
    <location>
        <begin position="111"/>
        <end position="167"/>
    </location>
</feature>
<comment type="caution">
    <text evidence="4">The sequence shown here is derived from an EMBL/GenBank/DDBJ whole genome shotgun (WGS) entry which is preliminary data.</text>
</comment>
<evidence type="ECO:0000313" key="4">
    <source>
        <dbReference type="EMBL" id="KAF5863588.1"/>
    </source>
</evidence>
<organism evidence="4 5">
    <name type="scientific">Petromyces alliaceus</name>
    <name type="common">Aspergillus alliaceus</name>
    <dbReference type="NCBI Taxonomy" id="209559"/>
    <lineage>
        <taxon>Eukaryota</taxon>
        <taxon>Fungi</taxon>
        <taxon>Dikarya</taxon>
        <taxon>Ascomycota</taxon>
        <taxon>Pezizomycotina</taxon>
        <taxon>Eurotiomycetes</taxon>
        <taxon>Eurotiomycetidae</taxon>
        <taxon>Eurotiales</taxon>
        <taxon>Aspergillaceae</taxon>
        <taxon>Aspergillus</taxon>
        <taxon>Aspergillus subgen. Circumdati</taxon>
    </lineage>
</organism>
<accession>A0A8H6A6A0</accession>
<keyword evidence="2" id="KW-1133">Transmembrane helix</keyword>
<name>A0A8H6A6A0_PETAA</name>
<keyword evidence="5" id="KW-1185">Reference proteome</keyword>
<gene>
    <name evidence="4" type="ORF">ETB97_009682</name>
</gene>
<protein>
    <submittedName>
        <fullName evidence="4">Uncharacterized protein</fullName>
    </submittedName>
</protein>
<keyword evidence="3" id="KW-0732">Signal</keyword>
<dbReference type="EMBL" id="SPNV01000048">
    <property type="protein sequence ID" value="KAF5863588.1"/>
    <property type="molecule type" value="Genomic_DNA"/>
</dbReference>
<evidence type="ECO:0000256" key="3">
    <source>
        <dbReference type="SAM" id="SignalP"/>
    </source>
</evidence>
<keyword evidence="2" id="KW-0472">Membrane</keyword>
<dbReference type="Proteomes" id="UP000541154">
    <property type="component" value="Unassembled WGS sequence"/>
</dbReference>
<reference evidence="4 5" key="1">
    <citation type="submission" date="2019-04" db="EMBL/GenBank/DDBJ databases">
        <title>Aspergillus burnettii sp. nov., novel species from soil in southeast Queensland.</title>
        <authorList>
            <person name="Gilchrist C.L.M."/>
            <person name="Pitt J.I."/>
            <person name="Lange L."/>
            <person name="Lacey H.J."/>
            <person name="Vuong D."/>
            <person name="Midgley D.J."/>
            <person name="Greenfield P."/>
            <person name="Bradbury M."/>
            <person name="Lacey E."/>
            <person name="Busk P.K."/>
            <person name="Pilgaard B."/>
            <person name="Chooi Y.H."/>
            <person name="Piggott A.M."/>
        </authorList>
    </citation>
    <scope>NUCLEOTIDE SEQUENCE [LARGE SCALE GENOMIC DNA]</scope>
    <source>
        <strain evidence="4 5">FRR 5400</strain>
    </source>
</reference>
<feature type="chain" id="PRO_5034443021" evidence="3">
    <location>
        <begin position="28"/>
        <end position="195"/>
    </location>
</feature>
<evidence type="ECO:0000256" key="2">
    <source>
        <dbReference type="SAM" id="Phobius"/>
    </source>
</evidence>
<proteinExistence type="predicted"/>
<evidence type="ECO:0000313" key="5">
    <source>
        <dbReference type="Proteomes" id="UP000541154"/>
    </source>
</evidence>
<keyword evidence="2" id="KW-0812">Transmembrane</keyword>
<dbReference type="AlphaFoldDB" id="A0A8H6A6A0"/>